<evidence type="ECO:0000256" key="7">
    <source>
        <dbReference type="ARBA" id="ARBA00022723"/>
    </source>
</evidence>
<evidence type="ECO:0000256" key="3">
    <source>
        <dbReference type="ARBA" id="ARBA00005046"/>
    </source>
</evidence>
<keyword evidence="7 11" id="KW-0479">Metal-binding</keyword>
<dbReference type="PANTHER" id="PTHR10192:SF5">
    <property type="entry name" value="GEPHYRIN"/>
    <property type="match status" value="1"/>
</dbReference>
<dbReference type="AlphaFoldDB" id="A0A1I5FIP0"/>
<proteinExistence type="inferred from homology"/>
<name>A0A1I5FIP0_9HYPH</name>
<dbReference type="Proteomes" id="UP000199236">
    <property type="component" value="Unassembled WGS sequence"/>
</dbReference>
<evidence type="ECO:0000256" key="1">
    <source>
        <dbReference type="ARBA" id="ARBA00001946"/>
    </source>
</evidence>
<keyword evidence="5 11" id="KW-0500">Molybdenum</keyword>
<evidence type="ECO:0000256" key="5">
    <source>
        <dbReference type="ARBA" id="ARBA00022505"/>
    </source>
</evidence>
<evidence type="ECO:0000256" key="2">
    <source>
        <dbReference type="ARBA" id="ARBA00002901"/>
    </source>
</evidence>
<protein>
    <recommendedName>
        <fullName evidence="11">Molybdopterin molybdenumtransferase</fullName>
        <ecNumber evidence="11">2.10.1.1</ecNumber>
    </recommendedName>
</protein>
<dbReference type="FunFam" id="2.170.190.11:FF:000001">
    <property type="entry name" value="Molybdopterin molybdenumtransferase"/>
    <property type="match status" value="1"/>
</dbReference>
<comment type="cofactor">
    <cofactor evidence="1 11">
        <name>Mg(2+)</name>
        <dbReference type="ChEBI" id="CHEBI:18420"/>
    </cofactor>
</comment>
<dbReference type="GO" id="GO:0005829">
    <property type="term" value="C:cytosol"/>
    <property type="evidence" value="ECO:0007669"/>
    <property type="project" value="TreeGrafter"/>
</dbReference>
<evidence type="ECO:0000256" key="11">
    <source>
        <dbReference type="RuleBase" id="RU365090"/>
    </source>
</evidence>
<dbReference type="SMART" id="SM00852">
    <property type="entry name" value="MoCF_biosynth"/>
    <property type="match status" value="1"/>
</dbReference>
<dbReference type="InterPro" id="IPR036135">
    <property type="entry name" value="MoeA_linker/N_sf"/>
</dbReference>
<dbReference type="InterPro" id="IPR036688">
    <property type="entry name" value="MoeA_C_domain_IV_sf"/>
</dbReference>
<dbReference type="GO" id="GO:0006777">
    <property type="term" value="P:Mo-molybdopterin cofactor biosynthetic process"/>
    <property type="evidence" value="ECO:0007669"/>
    <property type="project" value="UniProtKB-UniRule"/>
</dbReference>
<dbReference type="STRING" id="655353.SAMN04488056_10459"/>
<comment type="catalytic activity">
    <reaction evidence="10">
        <text>adenylyl-molybdopterin + molybdate = Mo-molybdopterin + AMP + H(+)</text>
        <dbReference type="Rhea" id="RHEA:35047"/>
        <dbReference type="ChEBI" id="CHEBI:15378"/>
        <dbReference type="ChEBI" id="CHEBI:36264"/>
        <dbReference type="ChEBI" id="CHEBI:62727"/>
        <dbReference type="ChEBI" id="CHEBI:71302"/>
        <dbReference type="ChEBI" id="CHEBI:456215"/>
        <dbReference type="EC" id="2.10.1.1"/>
    </reaction>
</comment>
<evidence type="ECO:0000256" key="4">
    <source>
        <dbReference type="ARBA" id="ARBA00010763"/>
    </source>
</evidence>
<dbReference type="Gene3D" id="3.40.980.10">
    <property type="entry name" value="MoaB/Mog-like domain"/>
    <property type="match status" value="1"/>
</dbReference>
<dbReference type="CDD" id="cd00887">
    <property type="entry name" value="MoeA"/>
    <property type="match status" value="1"/>
</dbReference>
<dbReference type="EC" id="2.10.1.1" evidence="11"/>
<evidence type="ECO:0000313" key="14">
    <source>
        <dbReference type="Proteomes" id="UP000199236"/>
    </source>
</evidence>
<organism evidence="13 14">
    <name type="scientific">Cohaesibacter marisflavi</name>
    <dbReference type="NCBI Taxonomy" id="655353"/>
    <lineage>
        <taxon>Bacteria</taxon>
        <taxon>Pseudomonadati</taxon>
        <taxon>Pseudomonadota</taxon>
        <taxon>Alphaproteobacteria</taxon>
        <taxon>Hyphomicrobiales</taxon>
        <taxon>Cohaesibacteraceae</taxon>
    </lineage>
</organism>
<dbReference type="Pfam" id="PF03454">
    <property type="entry name" value="MoeA_C"/>
    <property type="match status" value="1"/>
</dbReference>
<evidence type="ECO:0000256" key="8">
    <source>
        <dbReference type="ARBA" id="ARBA00022842"/>
    </source>
</evidence>
<dbReference type="Gene3D" id="2.170.190.11">
    <property type="entry name" value="Molybdopterin biosynthesis moea protein, domain 3"/>
    <property type="match status" value="1"/>
</dbReference>
<dbReference type="NCBIfam" id="TIGR00177">
    <property type="entry name" value="molyb_syn"/>
    <property type="match status" value="1"/>
</dbReference>
<evidence type="ECO:0000256" key="6">
    <source>
        <dbReference type="ARBA" id="ARBA00022679"/>
    </source>
</evidence>
<dbReference type="Gene3D" id="3.90.105.10">
    <property type="entry name" value="Molybdopterin biosynthesis moea protein, domain 2"/>
    <property type="match status" value="1"/>
</dbReference>
<gene>
    <name evidence="13" type="ORF">SAMN04488056_10459</name>
</gene>
<dbReference type="Gene3D" id="2.40.340.10">
    <property type="entry name" value="MoeA, C-terminal, domain IV"/>
    <property type="match status" value="1"/>
</dbReference>
<dbReference type="InterPro" id="IPR005110">
    <property type="entry name" value="MoeA_linker/N"/>
</dbReference>
<dbReference type="GO" id="GO:0046872">
    <property type="term" value="F:metal ion binding"/>
    <property type="evidence" value="ECO:0007669"/>
    <property type="project" value="UniProtKB-UniRule"/>
</dbReference>
<keyword evidence="6 11" id="KW-0808">Transferase</keyword>
<dbReference type="RefSeq" id="WP_090071471.1">
    <property type="nucleotide sequence ID" value="NZ_FOVR01000004.1"/>
</dbReference>
<sequence>MALMNVDDALEQLLSDISVSEVENVSLHNATARVLAADLVANRDQPPFRASAMDGYAIRADNVKELPTKLQIIGEVPAGYHFPDAVHNWEAVRIFTGAPVPEGADTVVMQEKTERDGAFVTIQQEITKGSNIREAGQDFATGETLLKKGTELTYRHLALAAAMNHAVLPVYKRPVIAILATGDELVLPGETPTESQIIAANNFAIASFAQTIGADIMDLGIARDDMTEISTTIEKAVAAEVDCLITIGGVSVGDHDLVQEALKRAGMNLKFWRIAMRPGKPLLAGKLGKTQVLGLPGNPVSSMTCALLFLQPIIRKMLGKKGPYKITDAVLGSALPENDYRQSYMRARMHIDKDGRTVASIFSDQDSSKLSSFAEADCVIIRPPNSPASKVGTPCQIIKL</sequence>
<dbReference type="OrthoDB" id="9804758at2"/>
<dbReference type="InterPro" id="IPR005111">
    <property type="entry name" value="MoeA_C_domain_IV"/>
</dbReference>
<keyword evidence="14" id="KW-1185">Reference proteome</keyword>
<evidence type="ECO:0000256" key="10">
    <source>
        <dbReference type="ARBA" id="ARBA00047317"/>
    </source>
</evidence>
<dbReference type="InterPro" id="IPR036425">
    <property type="entry name" value="MoaB/Mog-like_dom_sf"/>
</dbReference>
<evidence type="ECO:0000313" key="13">
    <source>
        <dbReference type="EMBL" id="SFO23594.1"/>
    </source>
</evidence>
<keyword evidence="8 11" id="KW-0460">Magnesium</keyword>
<dbReference type="UniPathway" id="UPA00344"/>
<accession>A0A1I5FIP0</accession>
<dbReference type="SUPFAM" id="SSF63867">
    <property type="entry name" value="MoeA C-terminal domain-like"/>
    <property type="match status" value="1"/>
</dbReference>
<evidence type="ECO:0000256" key="9">
    <source>
        <dbReference type="ARBA" id="ARBA00023150"/>
    </source>
</evidence>
<dbReference type="SUPFAM" id="SSF63882">
    <property type="entry name" value="MoeA N-terminal region -like"/>
    <property type="match status" value="1"/>
</dbReference>
<dbReference type="Pfam" id="PF03453">
    <property type="entry name" value="MoeA_N"/>
    <property type="match status" value="1"/>
</dbReference>
<dbReference type="EMBL" id="FOVR01000004">
    <property type="protein sequence ID" value="SFO23594.1"/>
    <property type="molecule type" value="Genomic_DNA"/>
</dbReference>
<dbReference type="PANTHER" id="PTHR10192">
    <property type="entry name" value="MOLYBDOPTERIN BIOSYNTHESIS PROTEIN"/>
    <property type="match status" value="1"/>
</dbReference>
<reference evidence="13 14" key="1">
    <citation type="submission" date="2016-10" db="EMBL/GenBank/DDBJ databases">
        <authorList>
            <person name="de Groot N.N."/>
        </authorList>
    </citation>
    <scope>NUCLEOTIDE SEQUENCE [LARGE SCALE GENOMIC DNA]</scope>
    <source>
        <strain evidence="13 14">CGMCC 1.9157</strain>
    </source>
</reference>
<comment type="pathway">
    <text evidence="3 11">Cofactor biosynthesis; molybdopterin biosynthesis.</text>
</comment>
<keyword evidence="9 11" id="KW-0501">Molybdenum cofactor biosynthesis</keyword>
<evidence type="ECO:0000259" key="12">
    <source>
        <dbReference type="SMART" id="SM00852"/>
    </source>
</evidence>
<dbReference type="NCBIfam" id="NF045515">
    <property type="entry name" value="Glp_gephyrin"/>
    <property type="match status" value="1"/>
</dbReference>
<comment type="similarity">
    <text evidence="4 11">Belongs to the MoeA family.</text>
</comment>
<dbReference type="FunFam" id="3.40.980.10:FF:000004">
    <property type="entry name" value="Molybdopterin molybdenumtransferase"/>
    <property type="match status" value="1"/>
</dbReference>
<dbReference type="Pfam" id="PF00994">
    <property type="entry name" value="MoCF_biosynth"/>
    <property type="match status" value="1"/>
</dbReference>
<dbReference type="InterPro" id="IPR001453">
    <property type="entry name" value="MoaB/Mog_dom"/>
</dbReference>
<dbReference type="SUPFAM" id="SSF53218">
    <property type="entry name" value="Molybdenum cofactor biosynthesis proteins"/>
    <property type="match status" value="1"/>
</dbReference>
<comment type="function">
    <text evidence="2 11">Catalyzes the insertion of molybdate into adenylated molybdopterin with the concomitant release of AMP.</text>
</comment>
<dbReference type="GO" id="GO:0061599">
    <property type="term" value="F:molybdopterin molybdotransferase activity"/>
    <property type="evidence" value="ECO:0007669"/>
    <property type="project" value="UniProtKB-UniRule"/>
</dbReference>
<dbReference type="InterPro" id="IPR038987">
    <property type="entry name" value="MoeA-like"/>
</dbReference>
<feature type="domain" description="MoaB/Mog" evidence="12">
    <location>
        <begin position="177"/>
        <end position="316"/>
    </location>
</feature>